<dbReference type="SUPFAM" id="SSF52540">
    <property type="entry name" value="P-loop containing nucleoside triphosphate hydrolases"/>
    <property type="match status" value="1"/>
</dbReference>
<dbReference type="GO" id="GO:0005524">
    <property type="term" value="F:ATP binding"/>
    <property type="evidence" value="ECO:0007669"/>
    <property type="project" value="UniProtKB-KW"/>
</dbReference>
<evidence type="ECO:0000256" key="2">
    <source>
        <dbReference type="ARBA" id="ARBA00022448"/>
    </source>
</evidence>
<dbReference type="GO" id="GO:0016887">
    <property type="term" value="F:ATP hydrolysis activity"/>
    <property type="evidence" value="ECO:0007669"/>
    <property type="project" value="InterPro"/>
</dbReference>
<evidence type="ECO:0000256" key="4">
    <source>
        <dbReference type="ARBA" id="ARBA00022840"/>
    </source>
</evidence>
<evidence type="ECO:0000256" key="1">
    <source>
        <dbReference type="ARBA" id="ARBA00005417"/>
    </source>
</evidence>
<dbReference type="Proteomes" id="UP000239863">
    <property type="component" value="Unassembled WGS sequence"/>
</dbReference>
<dbReference type="InterPro" id="IPR003593">
    <property type="entry name" value="AAA+_ATPase"/>
</dbReference>
<dbReference type="AlphaFoldDB" id="A0A2S6G0B8"/>
<accession>A0A2S6G0B8</accession>
<dbReference type="InterPro" id="IPR003439">
    <property type="entry name" value="ABC_transporter-like_ATP-bd"/>
</dbReference>
<keyword evidence="4 6" id="KW-0067">ATP-binding</keyword>
<dbReference type="Pfam" id="PF00005">
    <property type="entry name" value="ABC_tran"/>
    <property type="match status" value="1"/>
</dbReference>
<comment type="similarity">
    <text evidence="1">Belongs to the ABC transporter superfamily.</text>
</comment>
<evidence type="ECO:0000259" key="5">
    <source>
        <dbReference type="PROSITE" id="PS50893"/>
    </source>
</evidence>
<dbReference type="GO" id="GO:0015424">
    <property type="term" value="F:ABC-type amino acid transporter activity"/>
    <property type="evidence" value="ECO:0007669"/>
    <property type="project" value="InterPro"/>
</dbReference>
<evidence type="ECO:0000313" key="7">
    <source>
        <dbReference type="Proteomes" id="UP000239863"/>
    </source>
</evidence>
<dbReference type="PIRSF" id="PIRSF039085">
    <property type="entry name" value="ABC_ATPase_HisP"/>
    <property type="match status" value="1"/>
</dbReference>
<comment type="caution">
    <text evidence="6">The sequence shown here is derived from an EMBL/GenBank/DDBJ whole genome shotgun (WGS) entry which is preliminary data.</text>
</comment>
<keyword evidence="3" id="KW-0547">Nucleotide-binding</keyword>
<name>A0A2S6G0B8_9CLOT</name>
<protein>
    <submittedName>
        <fullName evidence="6">Amino acid ABC transporter ATP-binding protein (PAAT family)</fullName>
    </submittedName>
</protein>
<dbReference type="OrthoDB" id="9802264at2"/>
<sequence>MKISIKNLTKSFNNKVVLDNISIELEEFHSLAIIGPSGGGKSTLLRILAGIERPDSGEIYINNKRLDFEEKKIREYRKSIGVVFQAYNLFPHLTSLENIVLPLEKIHKVKGEEATKIAEELLERFQLSEHRDKRPSKLSGGQQQRVALARALAIKSEFLLLDEPTSALDPELTSEVLAMILELEKANKDLILVTHEMGFARQACDKLIFISGGKIKEMGDSSKVFSAPKTKELQNFLDKILEWK</sequence>
<dbReference type="EMBL" id="PTIS01000001">
    <property type="protein sequence ID" value="PPK49374.1"/>
    <property type="molecule type" value="Genomic_DNA"/>
</dbReference>
<dbReference type="Gene3D" id="3.40.50.300">
    <property type="entry name" value="P-loop containing nucleotide triphosphate hydrolases"/>
    <property type="match status" value="1"/>
</dbReference>
<dbReference type="InterPro" id="IPR050086">
    <property type="entry name" value="MetN_ABC_transporter-like"/>
</dbReference>
<evidence type="ECO:0000256" key="3">
    <source>
        <dbReference type="ARBA" id="ARBA00022741"/>
    </source>
</evidence>
<dbReference type="RefSeq" id="WP_104408792.1">
    <property type="nucleotide sequence ID" value="NZ_PTIS01000001.1"/>
</dbReference>
<keyword evidence="2" id="KW-0813">Transport</keyword>
<dbReference type="PANTHER" id="PTHR43166:SF4">
    <property type="entry name" value="PHOSPHONATES IMPORT ATP-BINDING PROTEIN PHNC"/>
    <property type="match status" value="1"/>
</dbReference>
<dbReference type="InterPro" id="IPR027417">
    <property type="entry name" value="P-loop_NTPase"/>
</dbReference>
<dbReference type="InterPro" id="IPR030679">
    <property type="entry name" value="ABC_ATPase_HisP-typ"/>
</dbReference>
<dbReference type="InterPro" id="IPR017871">
    <property type="entry name" value="ABC_transporter-like_CS"/>
</dbReference>
<proteinExistence type="inferred from homology"/>
<dbReference type="PROSITE" id="PS00211">
    <property type="entry name" value="ABC_TRANSPORTER_1"/>
    <property type="match status" value="1"/>
</dbReference>
<dbReference type="PROSITE" id="PS50893">
    <property type="entry name" value="ABC_TRANSPORTER_2"/>
    <property type="match status" value="1"/>
</dbReference>
<reference evidence="6 7" key="1">
    <citation type="submission" date="2018-02" db="EMBL/GenBank/DDBJ databases">
        <title>Genomic Encyclopedia of Archaeal and Bacterial Type Strains, Phase II (KMG-II): from individual species to whole genera.</title>
        <authorList>
            <person name="Goeker M."/>
        </authorList>
    </citation>
    <scope>NUCLEOTIDE SEQUENCE [LARGE SCALE GENOMIC DNA]</scope>
    <source>
        <strain evidence="6 7">DSM 15099</strain>
    </source>
</reference>
<evidence type="ECO:0000313" key="6">
    <source>
        <dbReference type="EMBL" id="PPK49374.1"/>
    </source>
</evidence>
<organism evidence="6 7">
    <name type="scientific">Clostridium algidicarnis DSM 15099</name>
    <dbReference type="NCBI Taxonomy" id="1121295"/>
    <lineage>
        <taxon>Bacteria</taxon>
        <taxon>Bacillati</taxon>
        <taxon>Bacillota</taxon>
        <taxon>Clostridia</taxon>
        <taxon>Eubacteriales</taxon>
        <taxon>Clostridiaceae</taxon>
        <taxon>Clostridium</taxon>
    </lineage>
</organism>
<feature type="domain" description="ABC transporter" evidence="5">
    <location>
        <begin position="3"/>
        <end position="237"/>
    </location>
</feature>
<dbReference type="SMART" id="SM00382">
    <property type="entry name" value="AAA"/>
    <property type="match status" value="1"/>
</dbReference>
<gene>
    <name evidence="6" type="ORF">BD821_10134</name>
</gene>
<dbReference type="PANTHER" id="PTHR43166">
    <property type="entry name" value="AMINO ACID IMPORT ATP-BINDING PROTEIN"/>
    <property type="match status" value="1"/>
</dbReference>